<dbReference type="RefSeq" id="WP_138666655.1">
    <property type="nucleotide sequence ID" value="NZ_VCKY01000040.1"/>
</dbReference>
<accession>A0A5S4FN25</accession>
<reference evidence="2 3" key="1">
    <citation type="submission" date="2019-05" db="EMBL/GenBank/DDBJ databases">
        <title>Draft genome sequence of Nonomuraea turkmeniaca DSM 43926.</title>
        <authorList>
            <person name="Saricaoglu S."/>
            <person name="Isik K."/>
        </authorList>
    </citation>
    <scope>NUCLEOTIDE SEQUENCE [LARGE SCALE GENOMIC DNA]</scope>
    <source>
        <strain evidence="2 3">DSM 43926</strain>
    </source>
</reference>
<protein>
    <submittedName>
        <fullName evidence="2">Uncharacterized protein</fullName>
    </submittedName>
</protein>
<comment type="caution">
    <text evidence="2">The sequence shown here is derived from an EMBL/GenBank/DDBJ whole genome shotgun (WGS) entry which is preliminary data.</text>
</comment>
<evidence type="ECO:0000256" key="1">
    <source>
        <dbReference type="SAM" id="MobiDB-lite"/>
    </source>
</evidence>
<dbReference type="SUPFAM" id="SSF109998">
    <property type="entry name" value="Triger factor/SurA peptide-binding domain-like"/>
    <property type="match status" value="1"/>
</dbReference>
<keyword evidence="3" id="KW-1185">Reference proteome</keyword>
<evidence type="ECO:0000313" key="3">
    <source>
        <dbReference type="Proteomes" id="UP000309128"/>
    </source>
</evidence>
<proteinExistence type="predicted"/>
<dbReference type="Proteomes" id="UP000309128">
    <property type="component" value="Unassembled WGS sequence"/>
</dbReference>
<evidence type="ECO:0000313" key="2">
    <source>
        <dbReference type="EMBL" id="TMR21621.1"/>
    </source>
</evidence>
<dbReference type="EMBL" id="VCKY01000040">
    <property type="protein sequence ID" value="TMR21621.1"/>
    <property type="molecule type" value="Genomic_DNA"/>
</dbReference>
<dbReference type="AlphaFoldDB" id="A0A5S4FN25"/>
<feature type="region of interest" description="Disordered" evidence="1">
    <location>
        <begin position="174"/>
        <end position="216"/>
    </location>
</feature>
<feature type="compositionally biased region" description="Low complexity" evidence="1">
    <location>
        <begin position="198"/>
        <end position="216"/>
    </location>
</feature>
<dbReference type="InterPro" id="IPR027304">
    <property type="entry name" value="Trigger_fact/SurA_dom_sf"/>
</dbReference>
<organism evidence="2 3">
    <name type="scientific">Nonomuraea turkmeniaca</name>
    <dbReference type="NCBI Taxonomy" id="103838"/>
    <lineage>
        <taxon>Bacteria</taxon>
        <taxon>Bacillati</taxon>
        <taxon>Actinomycetota</taxon>
        <taxon>Actinomycetes</taxon>
        <taxon>Streptosporangiales</taxon>
        <taxon>Streptosporangiaceae</taxon>
        <taxon>Nonomuraea</taxon>
    </lineage>
</organism>
<name>A0A5S4FN25_9ACTN</name>
<dbReference type="OrthoDB" id="3212108at2"/>
<sequence length="216" mass="23426">MAAVAVGITLTACSSPMRAGAAAVVGSERISVSQLNEDTQVYVNALRTAKLDEQTKAALAGASLEEAALQGTSASQVVLRSMVEISAFRQLMARYNVQVSQTEIDNALKDPGQYPSAELRLLFSGIAPQNAREYGRVVVGVSKLQQQFGGESGQQRLLKEFSAFQPVFSPRYGVLNPQRSQENPAMFLDTGRFGKLTPPQQQQQQQPQQQQQQPQG</sequence>
<gene>
    <name evidence="2" type="ORF">ETD86_14415</name>
</gene>